<proteinExistence type="predicted"/>
<gene>
    <name evidence="2" type="ORF">SAMN04488128_102224</name>
</gene>
<dbReference type="InterPro" id="IPR034660">
    <property type="entry name" value="DinB/YfiT-like"/>
</dbReference>
<organism evidence="2 3">
    <name type="scientific">Chitinophaga eiseniae</name>
    <dbReference type="NCBI Taxonomy" id="634771"/>
    <lineage>
        <taxon>Bacteria</taxon>
        <taxon>Pseudomonadati</taxon>
        <taxon>Bacteroidota</taxon>
        <taxon>Chitinophagia</taxon>
        <taxon>Chitinophagales</taxon>
        <taxon>Chitinophagaceae</taxon>
        <taxon>Chitinophaga</taxon>
    </lineage>
</organism>
<dbReference type="RefSeq" id="WP_078668801.1">
    <property type="nucleotide sequence ID" value="NZ_FUWZ01000002.1"/>
</dbReference>
<reference evidence="3" key="1">
    <citation type="submission" date="2017-02" db="EMBL/GenBank/DDBJ databases">
        <authorList>
            <person name="Varghese N."/>
            <person name="Submissions S."/>
        </authorList>
    </citation>
    <scope>NUCLEOTIDE SEQUENCE [LARGE SCALE GENOMIC DNA]</scope>
    <source>
        <strain evidence="3">DSM 22224</strain>
    </source>
</reference>
<sequence length="188" mass="22070">MYLNQHEIHSQINSSFDHFVDFVQALPDQRFTATPYGKWSAGQQLQHLIKSTRPVATAMGYPKILLRYFGASRQPSRSYTALVEDYRQVLAHGGKSTLTYLPGVIYGAQRPVLIQAFLKQKEKLLESLGKWSETDLDKYRLPHPLLGRITMREMLYFTAYHTEHHLEQLKFHELQRHNWENQLQQLIF</sequence>
<accession>A0A1T4Q8R7</accession>
<feature type="domain" description="DinB-like" evidence="1">
    <location>
        <begin position="18"/>
        <end position="169"/>
    </location>
</feature>
<protein>
    <submittedName>
        <fullName evidence="2">DinB superfamily protein</fullName>
    </submittedName>
</protein>
<dbReference type="STRING" id="634771.SAMN04488128_102224"/>
<name>A0A1T4Q8R7_9BACT</name>
<dbReference type="OrthoDB" id="954225at2"/>
<evidence type="ECO:0000259" key="1">
    <source>
        <dbReference type="Pfam" id="PF12867"/>
    </source>
</evidence>
<dbReference type="Pfam" id="PF12867">
    <property type="entry name" value="DinB_2"/>
    <property type="match status" value="1"/>
</dbReference>
<evidence type="ECO:0000313" key="2">
    <source>
        <dbReference type="EMBL" id="SKA00026.1"/>
    </source>
</evidence>
<dbReference type="EMBL" id="FUWZ01000002">
    <property type="protein sequence ID" value="SKA00026.1"/>
    <property type="molecule type" value="Genomic_DNA"/>
</dbReference>
<dbReference type="Proteomes" id="UP000190367">
    <property type="component" value="Unassembled WGS sequence"/>
</dbReference>
<evidence type="ECO:0000313" key="3">
    <source>
        <dbReference type="Proteomes" id="UP000190367"/>
    </source>
</evidence>
<dbReference type="Gene3D" id="1.20.120.450">
    <property type="entry name" value="dinb family like domain"/>
    <property type="match status" value="1"/>
</dbReference>
<dbReference type="SUPFAM" id="SSF109854">
    <property type="entry name" value="DinB/YfiT-like putative metalloenzymes"/>
    <property type="match status" value="1"/>
</dbReference>
<keyword evidence="3" id="KW-1185">Reference proteome</keyword>
<dbReference type="AlphaFoldDB" id="A0A1T4Q8R7"/>
<dbReference type="InterPro" id="IPR024775">
    <property type="entry name" value="DinB-like"/>
</dbReference>